<keyword evidence="3" id="KW-0413">Isomerase</keyword>
<proteinExistence type="predicted"/>
<accession>A0ABY7AS06</accession>
<gene>
    <name evidence="3" type="ORF">OLW01_16400</name>
</gene>
<protein>
    <submittedName>
        <fullName evidence="3">Sugar phosphate isomerase/epimerase</fullName>
    </submittedName>
</protein>
<feature type="chain" id="PRO_5047548700" evidence="1">
    <location>
        <begin position="20"/>
        <end position="289"/>
    </location>
</feature>
<dbReference type="SUPFAM" id="SSF51658">
    <property type="entry name" value="Xylose isomerase-like"/>
    <property type="match status" value="1"/>
</dbReference>
<dbReference type="InterPro" id="IPR050312">
    <property type="entry name" value="IolE/XylAMocC-like"/>
</dbReference>
<evidence type="ECO:0000313" key="3">
    <source>
        <dbReference type="EMBL" id="WAJ72320.1"/>
    </source>
</evidence>
<name>A0ABY7AS06_9ALTE</name>
<reference evidence="3" key="1">
    <citation type="submission" date="2022-10" db="EMBL/GenBank/DDBJ databases">
        <title>Catenovulum adriacola sp. nov. isolated in the Harbour of Susak.</title>
        <authorList>
            <person name="Schoch T."/>
            <person name="Reich S.J."/>
            <person name="Stoeferle S."/>
            <person name="Flaiz M."/>
            <person name="Kazda M."/>
            <person name="Riedel C.U."/>
            <person name="Duerre P."/>
        </authorList>
    </citation>
    <scope>NUCLEOTIDE SEQUENCE</scope>
    <source>
        <strain evidence="3">TS8</strain>
        <plasmid evidence="3">pCadTS8_2</plasmid>
    </source>
</reference>
<feature type="signal peptide" evidence="1">
    <location>
        <begin position="1"/>
        <end position="19"/>
    </location>
</feature>
<sequence length="289" mass="32428">MKFNLKVLLAICSFTLISACTSSEQANTVAKAKKVPPISVQLWSVKEHVKQDFKGSLTQIANMGFKGVEFAGDFGPYKNDPEGLKQFLKSLGLQASGAHVSMKQLKADKFDQTIDFLTRVGVDLVLIPFDSRAFNPEKIDELTAELTQLTKKLAKQDIHFGYHNHAQEFADFNQQTFWDHIAQNTPKNMVLQMDVGWVNFAGKDPIHYVKAYPNRTLSTHIKIRTQGNTGKNVIIGQDDFDWAKLVNADMVYGGTRWLVIEQEEYPQGLTPMQSIKASKAGLESFIKTL</sequence>
<organism evidence="3 4">
    <name type="scientific">Catenovulum adriaticum</name>
    <dbReference type="NCBI Taxonomy" id="2984846"/>
    <lineage>
        <taxon>Bacteria</taxon>
        <taxon>Pseudomonadati</taxon>
        <taxon>Pseudomonadota</taxon>
        <taxon>Gammaproteobacteria</taxon>
        <taxon>Alteromonadales</taxon>
        <taxon>Alteromonadaceae</taxon>
        <taxon>Catenovulum</taxon>
    </lineage>
</organism>
<feature type="domain" description="Xylose isomerase-like TIM barrel" evidence="2">
    <location>
        <begin position="59"/>
        <end position="270"/>
    </location>
</feature>
<dbReference type="Pfam" id="PF01261">
    <property type="entry name" value="AP_endonuc_2"/>
    <property type="match status" value="1"/>
</dbReference>
<dbReference type="GO" id="GO:0016853">
    <property type="term" value="F:isomerase activity"/>
    <property type="evidence" value="ECO:0007669"/>
    <property type="project" value="UniProtKB-KW"/>
</dbReference>
<dbReference type="RefSeq" id="WP_268077050.1">
    <property type="nucleotide sequence ID" value="NZ_CP109967.1"/>
</dbReference>
<dbReference type="Proteomes" id="UP001163726">
    <property type="component" value="Plasmid pCadTS8_2"/>
</dbReference>
<keyword evidence="1" id="KW-0732">Signal</keyword>
<evidence type="ECO:0000256" key="1">
    <source>
        <dbReference type="SAM" id="SignalP"/>
    </source>
</evidence>
<dbReference type="PANTHER" id="PTHR12110">
    <property type="entry name" value="HYDROXYPYRUVATE ISOMERASE"/>
    <property type="match status" value="1"/>
</dbReference>
<dbReference type="EMBL" id="CP109967">
    <property type="protein sequence ID" value="WAJ72320.1"/>
    <property type="molecule type" value="Genomic_DNA"/>
</dbReference>
<evidence type="ECO:0000313" key="4">
    <source>
        <dbReference type="Proteomes" id="UP001163726"/>
    </source>
</evidence>
<dbReference type="Gene3D" id="3.20.20.150">
    <property type="entry name" value="Divalent-metal-dependent TIM barrel enzymes"/>
    <property type="match status" value="1"/>
</dbReference>
<geneLocation type="plasmid" evidence="3 4">
    <name>pCadTS8_2</name>
</geneLocation>
<dbReference type="PROSITE" id="PS51257">
    <property type="entry name" value="PROKAR_LIPOPROTEIN"/>
    <property type="match status" value="1"/>
</dbReference>
<keyword evidence="3" id="KW-0614">Plasmid</keyword>
<keyword evidence="4" id="KW-1185">Reference proteome</keyword>
<evidence type="ECO:0000259" key="2">
    <source>
        <dbReference type="Pfam" id="PF01261"/>
    </source>
</evidence>
<dbReference type="PANTHER" id="PTHR12110:SF41">
    <property type="entry name" value="INOSOSE DEHYDRATASE"/>
    <property type="match status" value="1"/>
</dbReference>
<dbReference type="InterPro" id="IPR013022">
    <property type="entry name" value="Xyl_isomerase-like_TIM-brl"/>
</dbReference>
<dbReference type="InterPro" id="IPR036237">
    <property type="entry name" value="Xyl_isomerase-like_sf"/>
</dbReference>